<evidence type="ECO:0000313" key="2">
    <source>
        <dbReference type="Proteomes" id="UP000323720"/>
    </source>
</evidence>
<name>A0A5D0R044_9FLAO</name>
<dbReference type="Proteomes" id="UP000323720">
    <property type="component" value="Unassembled WGS sequence"/>
</dbReference>
<evidence type="ECO:0000313" key="1">
    <source>
        <dbReference type="EMBL" id="TYB74058.1"/>
    </source>
</evidence>
<comment type="caution">
    <text evidence="1">The sequence shown here is derived from an EMBL/GenBank/DDBJ whole genome shotgun (WGS) entry which is preliminary data.</text>
</comment>
<dbReference type="AlphaFoldDB" id="A0A5D0R044"/>
<proteinExistence type="predicted"/>
<dbReference type="RefSeq" id="WP_148405390.1">
    <property type="nucleotide sequence ID" value="NZ_VSKK01000006.1"/>
</dbReference>
<reference evidence="1 2" key="1">
    <citation type="submission" date="2019-08" db="EMBL/GenBank/DDBJ databases">
        <title>Genomes of Antarctic Bizionia species.</title>
        <authorList>
            <person name="Bowman J.P."/>
        </authorList>
    </citation>
    <scope>NUCLEOTIDE SEQUENCE [LARGE SCALE GENOMIC DNA]</scope>
    <source>
        <strain evidence="1 2">ADA-4</strain>
    </source>
</reference>
<keyword evidence="2" id="KW-1185">Reference proteome</keyword>
<dbReference type="OrthoDB" id="1359750at2"/>
<accession>A0A5D0R044</accession>
<gene>
    <name evidence="1" type="ORF">ES674_15010</name>
</gene>
<protein>
    <submittedName>
        <fullName evidence="1">Uncharacterized protein</fullName>
    </submittedName>
</protein>
<organism evidence="1 2">
    <name type="scientific">Bizionia myxarmorum</name>
    <dbReference type="NCBI Taxonomy" id="291186"/>
    <lineage>
        <taxon>Bacteria</taxon>
        <taxon>Pseudomonadati</taxon>
        <taxon>Bacteroidota</taxon>
        <taxon>Flavobacteriia</taxon>
        <taxon>Flavobacteriales</taxon>
        <taxon>Flavobacteriaceae</taxon>
        <taxon>Bizionia</taxon>
    </lineage>
</organism>
<dbReference type="EMBL" id="VSKK01000006">
    <property type="protein sequence ID" value="TYB74058.1"/>
    <property type="molecule type" value="Genomic_DNA"/>
</dbReference>
<sequence length="135" mass="15820">MCKLSNKIKFCTCIDEDKDIEELNHYWVLHRYNKNKGETVMGSPILPDHLNPMFEINAELLVNTLNTPEAFDKNLQLEKGDRLEVVLCNNAKDRNESLYYNFKYTKGIWKTMESDCFDLMSNFDEVRGGEVKETK</sequence>